<reference evidence="1" key="1">
    <citation type="submission" date="2022-12" db="EMBL/GenBank/DDBJ databases">
        <title>Draft genome assemblies for two species of Escallonia (Escalloniales).</title>
        <authorList>
            <person name="Chanderbali A."/>
            <person name="Dervinis C."/>
            <person name="Anghel I."/>
            <person name="Soltis D."/>
            <person name="Soltis P."/>
            <person name="Zapata F."/>
        </authorList>
    </citation>
    <scope>NUCLEOTIDE SEQUENCE</scope>
    <source>
        <strain evidence="1">UCBG64.0493</strain>
        <tissue evidence="1">Leaf</tissue>
    </source>
</reference>
<protein>
    <recommendedName>
        <fullName evidence="3">SET domain-containing protein</fullName>
    </recommendedName>
</protein>
<dbReference type="PANTHER" id="PTHR47436:SF1">
    <property type="entry name" value="SET DOMAIN-CONTAINING PROTEIN"/>
    <property type="match status" value="1"/>
</dbReference>
<evidence type="ECO:0000313" key="1">
    <source>
        <dbReference type="EMBL" id="KAK3000826.1"/>
    </source>
</evidence>
<dbReference type="InterPro" id="IPR044237">
    <property type="entry name" value="ATXR2-like"/>
</dbReference>
<dbReference type="InterPro" id="IPR046341">
    <property type="entry name" value="SET_dom_sf"/>
</dbReference>
<comment type="caution">
    <text evidence="1">The sequence shown here is derived from an EMBL/GenBank/DDBJ whole genome shotgun (WGS) entry which is preliminary data.</text>
</comment>
<sequence length="69" mass="7903">MNIEHAVVSSEKAEDRDGRATIIACKPILKGEEVTISYIDEDLPFEKRQALLADYNFRCRCTKCLEEEP</sequence>
<dbReference type="PANTHER" id="PTHR47436">
    <property type="entry name" value="HISTONE-LYSINE N-METHYLTRANSFERASE ATXR2"/>
    <property type="match status" value="1"/>
</dbReference>
<dbReference type="EMBL" id="JAVXUP010002914">
    <property type="protein sequence ID" value="KAK3000826.1"/>
    <property type="molecule type" value="Genomic_DNA"/>
</dbReference>
<evidence type="ECO:0000313" key="2">
    <source>
        <dbReference type="Proteomes" id="UP001188597"/>
    </source>
</evidence>
<dbReference type="GO" id="GO:0008168">
    <property type="term" value="F:methyltransferase activity"/>
    <property type="evidence" value="ECO:0007669"/>
    <property type="project" value="InterPro"/>
</dbReference>
<name>A0AA89AG91_9ASTE</name>
<evidence type="ECO:0008006" key="3">
    <source>
        <dbReference type="Google" id="ProtNLM"/>
    </source>
</evidence>
<dbReference type="SUPFAM" id="SSF82199">
    <property type="entry name" value="SET domain"/>
    <property type="match status" value="1"/>
</dbReference>
<gene>
    <name evidence="1" type="ORF">RJ639_020265</name>
</gene>
<keyword evidence="2" id="KW-1185">Reference proteome</keyword>
<organism evidence="1 2">
    <name type="scientific">Escallonia herrerae</name>
    <dbReference type="NCBI Taxonomy" id="1293975"/>
    <lineage>
        <taxon>Eukaryota</taxon>
        <taxon>Viridiplantae</taxon>
        <taxon>Streptophyta</taxon>
        <taxon>Embryophyta</taxon>
        <taxon>Tracheophyta</taxon>
        <taxon>Spermatophyta</taxon>
        <taxon>Magnoliopsida</taxon>
        <taxon>eudicotyledons</taxon>
        <taxon>Gunneridae</taxon>
        <taxon>Pentapetalae</taxon>
        <taxon>asterids</taxon>
        <taxon>campanulids</taxon>
        <taxon>Escalloniales</taxon>
        <taxon>Escalloniaceae</taxon>
        <taxon>Escallonia</taxon>
    </lineage>
</organism>
<dbReference type="Proteomes" id="UP001188597">
    <property type="component" value="Unassembled WGS sequence"/>
</dbReference>
<dbReference type="Gene3D" id="2.170.270.10">
    <property type="entry name" value="SET domain"/>
    <property type="match status" value="1"/>
</dbReference>
<proteinExistence type="predicted"/>
<accession>A0AA89AG91</accession>
<dbReference type="AlphaFoldDB" id="A0AA89AG91"/>